<accession>A0A366H512</accession>
<evidence type="ECO:0000313" key="2">
    <source>
        <dbReference type="Proteomes" id="UP000253628"/>
    </source>
</evidence>
<dbReference type="AlphaFoldDB" id="A0A366H512"/>
<comment type="caution">
    <text evidence="1">The sequence shown here is derived from an EMBL/GenBank/DDBJ whole genome shotgun (WGS) entry which is preliminary data.</text>
</comment>
<name>A0A366H512_9BURK</name>
<evidence type="ECO:0000313" key="1">
    <source>
        <dbReference type="EMBL" id="RBP37115.1"/>
    </source>
</evidence>
<sequence length="207" mass="24339">MYLSIFTNLRSALVETLSCAITHRWVEHTYGSEAINRPRNLRTQRSSHLSIIRYLEAIAPCKIKSKLPGQRLQLPQPVVNEHAWNVVQHAWDRIRRVGKWILRRMRRTKSRQHARQSLRPVTRSKPSAIQSLTMNDHIAGRMIHLDIPNRRHNDLWNTSERTCRCYCMRANDRLTTVTCVFYVEKGAGYPPIPHSGDFWADTKRYQE</sequence>
<keyword evidence="2" id="KW-1185">Reference proteome</keyword>
<proteinExistence type="predicted"/>
<dbReference type="Proteomes" id="UP000253628">
    <property type="component" value="Unassembled WGS sequence"/>
</dbReference>
<protein>
    <submittedName>
        <fullName evidence="1">Uncharacterized protein</fullName>
    </submittedName>
</protein>
<organism evidence="1 2">
    <name type="scientific">Eoetvoesiella caeni</name>
    <dbReference type="NCBI Taxonomy" id="645616"/>
    <lineage>
        <taxon>Bacteria</taxon>
        <taxon>Pseudomonadati</taxon>
        <taxon>Pseudomonadota</taxon>
        <taxon>Betaproteobacteria</taxon>
        <taxon>Burkholderiales</taxon>
        <taxon>Alcaligenaceae</taxon>
        <taxon>Eoetvoesiella</taxon>
    </lineage>
</organism>
<dbReference type="EMBL" id="QNRQ01000010">
    <property type="protein sequence ID" value="RBP37115.1"/>
    <property type="molecule type" value="Genomic_DNA"/>
</dbReference>
<gene>
    <name evidence="1" type="ORF">DFR37_11064</name>
</gene>
<reference evidence="1 2" key="1">
    <citation type="submission" date="2018-06" db="EMBL/GenBank/DDBJ databases">
        <title>Genomic Encyclopedia of Type Strains, Phase IV (KMG-IV): sequencing the most valuable type-strain genomes for metagenomic binning, comparative biology and taxonomic classification.</title>
        <authorList>
            <person name="Goeker M."/>
        </authorList>
    </citation>
    <scope>NUCLEOTIDE SEQUENCE [LARGE SCALE GENOMIC DNA]</scope>
    <source>
        <strain evidence="1 2">DSM 25520</strain>
    </source>
</reference>